<proteinExistence type="predicted"/>
<protein>
    <submittedName>
        <fullName evidence="1">Uncharacterized protein</fullName>
    </submittedName>
</protein>
<name>A0A517DZM8_9FIRM</name>
<reference evidence="1 2" key="1">
    <citation type="submission" date="2019-02" db="EMBL/GenBank/DDBJ databases">
        <title>Closed genome of Sporomusa termitida DSM 4440.</title>
        <authorList>
            <person name="Poehlein A."/>
            <person name="Daniel R."/>
        </authorList>
    </citation>
    <scope>NUCLEOTIDE SEQUENCE [LARGE SCALE GENOMIC DNA]</scope>
    <source>
        <strain evidence="1 2">DSM 4440</strain>
    </source>
</reference>
<keyword evidence="2" id="KW-1185">Reference proteome</keyword>
<dbReference type="EMBL" id="CP036259">
    <property type="protein sequence ID" value="QDR82815.1"/>
    <property type="molecule type" value="Genomic_DNA"/>
</dbReference>
<evidence type="ECO:0000313" key="2">
    <source>
        <dbReference type="Proteomes" id="UP000320776"/>
    </source>
</evidence>
<gene>
    <name evidence="1" type="ORF">SPTER_42530</name>
</gene>
<dbReference type="Proteomes" id="UP000320776">
    <property type="component" value="Chromosome"/>
</dbReference>
<dbReference type="AlphaFoldDB" id="A0A517DZM8"/>
<organism evidence="1 2">
    <name type="scientific">Sporomusa termitida</name>
    <dbReference type="NCBI Taxonomy" id="2377"/>
    <lineage>
        <taxon>Bacteria</taxon>
        <taxon>Bacillati</taxon>
        <taxon>Bacillota</taxon>
        <taxon>Negativicutes</taxon>
        <taxon>Selenomonadales</taxon>
        <taxon>Sporomusaceae</taxon>
        <taxon>Sporomusa</taxon>
    </lineage>
</organism>
<sequence length="173" mass="19190">MRAGKAGQLYESGQNKLEEKIMYRLDSEGHRLLIVKAGLINQEIENIQNGMATLSIYIDGPVIFLLFRFGTENWNDVPFSWHTVPRGIRVYPEEAADSAILKVTLVNADDGIVQAVREIFMTPEFANTLNSSITTQANGSFNGLSYAKHLNMVYNQYTAGAMADMAGVHMVSL</sequence>
<dbReference type="KEGG" id="sted:SPTER_42530"/>
<accession>A0A517DZM8</accession>
<evidence type="ECO:0000313" key="1">
    <source>
        <dbReference type="EMBL" id="QDR82815.1"/>
    </source>
</evidence>